<keyword evidence="5" id="KW-0410">Iron transport</keyword>
<evidence type="ECO:0000313" key="19">
    <source>
        <dbReference type="EMBL" id="MFC4620984.1"/>
    </source>
</evidence>
<keyword evidence="6 14" id="KW-0812">Transmembrane</keyword>
<keyword evidence="7 17" id="KW-0732">Signal</keyword>
<evidence type="ECO:0000256" key="14">
    <source>
        <dbReference type="PROSITE-ProRule" id="PRU01360"/>
    </source>
</evidence>
<name>A0ABV9GS04_9BURK</name>
<accession>A0ABV9GS04</accession>
<evidence type="ECO:0000256" key="15">
    <source>
        <dbReference type="PROSITE-ProRule" id="PRU10144"/>
    </source>
</evidence>
<evidence type="ECO:0000256" key="5">
    <source>
        <dbReference type="ARBA" id="ARBA00022496"/>
    </source>
</evidence>
<keyword evidence="12 19" id="KW-0675">Receptor</keyword>
<dbReference type="Gene3D" id="2.170.130.10">
    <property type="entry name" value="TonB-dependent receptor, plug domain"/>
    <property type="match status" value="1"/>
</dbReference>
<evidence type="ECO:0000256" key="3">
    <source>
        <dbReference type="ARBA" id="ARBA00022448"/>
    </source>
</evidence>
<dbReference type="InterPro" id="IPR012910">
    <property type="entry name" value="Plug_dom"/>
</dbReference>
<keyword evidence="20" id="KW-1185">Reference proteome</keyword>
<dbReference type="Gene3D" id="3.55.50.30">
    <property type="match status" value="1"/>
</dbReference>
<proteinExistence type="inferred from homology"/>
<keyword evidence="11 14" id="KW-0472">Membrane</keyword>
<evidence type="ECO:0000256" key="12">
    <source>
        <dbReference type="ARBA" id="ARBA00023170"/>
    </source>
</evidence>
<dbReference type="PROSITE" id="PS01156">
    <property type="entry name" value="TONB_DEPENDENT_REC_2"/>
    <property type="match status" value="1"/>
</dbReference>
<dbReference type="Gene3D" id="2.40.170.20">
    <property type="entry name" value="TonB-dependent receptor, beta-barrel domain"/>
    <property type="match status" value="1"/>
</dbReference>
<feature type="short sequence motif" description="TonB C-terminal box" evidence="15">
    <location>
        <begin position="821"/>
        <end position="838"/>
    </location>
</feature>
<dbReference type="Pfam" id="PF00593">
    <property type="entry name" value="TonB_dep_Rec_b-barrel"/>
    <property type="match status" value="1"/>
</dbReference>
<evidence type="ECO:0000256" key="10">
    <source>
        <dbReference type="ARBA" id="ARBA00023077"/>
    </source>
</evidence>
<keyword evidence="8" id="KW-0408">Iron</keyword>
<dbReference type="EMBL" id="JBHSEW010000001">
    <property type="protein sequence ID" value="MFC4620984.1"/>
    <property type="molecule type" value="Genomic_DNA"/>
</dbReference>
<evidence type="ECO:0000256" key="6">
    <source>
        <dbReference type="ARBA" id="ARBA00022692"/>
    </source>
</evidence>
<dbReference type="InterPro" id="IPR036942">
    <property type="entry name" value="Beta-barrel_TonB_sf"/>
</dbReference>
<evidence type="ECO:0000256" key="7">
    <source>
        <dbReference type="ARBA" id="ARBA00022729"/>
    </source>
</evidence>
<dbReference type="InterPro" id="IPR010917">
    <property type="entry name" value="TonB_rcpt_CS"/>
</dbReference>
<evidence type="ECO:0000256" key="13">
    <source>
        <dbReference type="ARBA" id="ARBA00023237"/>
    </source>
</evidence>
<reference evidence="20" key="1">
    <citation type="journal article" date="2019" name="Int. J. Syst. Evol. Microbiol.">
        <title>The Global Catalogue of Microorganisms (GCM) 10K type strain sequencing project: providing services to taxonomists for standard genome sequencing and annotation.</title>
        <authorList>
            <consortium name="The Broad Institute Genomics Platform"/>
            <consortium name="The Broad Institute Genome Sequencing Center for Infectious Disease"/>
            <person name="Wu L."/>
            <person name="Ma J."/>
        </authorList>
    </citation>
    <scope>NUCLEOTIDE SEQUENCE [LARGE SCALE GENOMIC DNA]</scope>
    <source>
        <strain evidence="20">JCM 11650</strain>
    </source>
</reference>
<feature type="domain" description="Secretin/TonB short N-terminal" evidence="18">
    <location>
        <begin position="66"/>
        <end position="117"/>
    </location>
</feature>
<comment type="similarity">
    <text evidence="2 14 16">Belongs to the TonB-dependent receptor family.</text>
</comment>
<feature type="signal peptide" evidence="17">
    <location>
        <begin position="1"/>
        <end position="31"/>
    </location>
</feature>
<dbReference type="InterPro" id="IPR011662">
    <property type="entry name" value="Secretin/TonB_short_N"/>
</dbReference>
<evidence type="ECO:0000256" key="4">
    <source>
        <dbReference type="ARBA" id="ARBA00022452"/>
    </source>
</evidence>
<evidence type="ECO:0000256" key="17">
    <source>
        <dbReference type="SAM" id="SignalP"/>
    </source>
</evidence>
<dbReference type="RefSeq" id="WP_377723487.1">
    <property type="nucleotide sequence ID" value="NZ_JBHSEW010000001.1"/>
</dbReference>
<keyword evidence="10 16" id="KW-0798">TonB box</keyword>
<dbReference type="InterPro" id="IPR010105">
    <property type="entry name" value="TonB_sidphr_rcpt"/>
</dbReference>
<keyword evidence="4 14" id="KW-1134">Transmembrane beta strand</keyword>
<keyword evidence="9" id="KW-0406">Ion transport</keyword>
<comment type="caution">
    <text evidence="19">The sequence shown here is derived from an EMBL/GenBank/DDBJ whole genome shotgun (WGS) entry which is preliminary data.</text>
</comment>
<evidence type="ECO:0000313" key="20">
    <source>
        <dbReference type="Proteomes" id="UP001595967"/>
    </source>
</evidence>
<dbReference type="PANTHER" id="PTHR32552:SF82">
    <property type="entry name" value="FCUA PROTEIN"/>
    <property type="match status" value="1"/>
</dbReference>
<evidence type="ECO:0000256" key="8">
    <source>
        <dbReference type="ARBA" id="ARBA00023004"/>
    </source>
</evidence>
<comment type="subcellular location">
    <subcellularLocation>
        <location evidence="1 14">Cell outer membrane</location>
        <topology evidence="1 14">Multi-pass membrane protein</topology>
    </subcellularLocation>
</comment>
<evidence type="ECO:0000256" key="16">
    <source>
        <dbReference type="RuleBase" id="RU003357"/>
    </source>
</evidence>
<evidence type="ECO:0000256" key="1">
    <source>
        <dbReference type="ARBA" id="ARBA00004571"/>
    </source>
</evidence>
<protein>
    <submittedName>
        <fullName evidence="19">TonB-dependent siderophore receptor</fullName>
    </submittedName>
</protein>
<dbReference type="InterPro" id="IPR039426">
    <property type="entry name" value="TonB-dep_rcpt-like"/>
</dbReference>
<keyword evidence="13 14" id="KW-0998">Cell outer membrane</keyword>
<dbReference type="Proteomes" id="UP001595967">
    <property type="component" value="Unassembled WGS sequence"/>
</dbReference>
<dbReference type="PROSITE" id="PS52016">
    <property type="entry name" value="TONB_DEPENDENT_REC_3"/>
    <property type="match status" value="1"/>
</dbReference>
<sequence length="838" mass="89014">MAFKQQQLRPTALALSIGCALAGLGAAPAMAQTATQAQSGAAVQDYAIAPGKLSDVLAQFAAVAGVPLSFDPKALDGVYSSGLQGRYTTASGFARLLAGSGFEAVDAGQQRHVLRRVAPRPSASPGANNAEATLPSVTVTAQSARGDGLPGVYAGGQVARGGHVGLLGNKDVMDTPFSQTSYTSKTIEDQQARTLVDIMANESSVIVGTKSGGRNDFWSFRGFPVQTYGGSNSLNGLAGMAPLQFASTDFIERVEVLRGANALLKGTTMAGHGALGGTVDLVTKKADDEPLTQLTTRYMSDSQFGVHADVGRRFGTHKEFGIRFNGSYDGGDTPVDTQYSKFGTAAINLDYRGERVRVSADFAHQSSELSSPSSTLTINGVSGVLGTLTEVPMAPSNSTVFSPSWAEGTHKITLGMIQGEVDVTENATAYAAIGKQQYEASATDDDLLLLNNSGAVGIKSARFHDRTDVLSMQGGANVKLNTGPIGHAFSLNLSRIERTYDSTPLSRAGAGTGTTIPVGSLYNPSFPTAPVYPASQDILPANEIKSSSIAIADTISFMDERIQFTGGVRYNKIEQNSFQYSSVSTLTSVYESTAWSPSFALVVKPLQNVSLYANYIQALEVGSVVGSRYINAGEVFSPYTSKQYEMGTKVDWGSVATTLAVFQIAQPSTMAVPASGGGEMLTLDGEQRNRGIELTAYGELFKGVRLLSGVTFMDATQTKNDSGRNGWRAALVPKFRAVIGGEWDTSIIKGLTLTGRLTHTGDVVALNRRPDLTIPSWTKVDIGARYAFRSLWNNKPIRINFNVDNLFDKSYWKVAHPTAGNLMKSDPRTFRLSATMNF</sequence>
<keyword evidence="3 14" id="KW-0813">Transport</keyword>
<dbReference type="NCBIfam" id="TIGR01783">
    <property type="entry name" value="TonB-siderophor"/>
    <property type="match status" value="1"/>
</dbReference>
<evidence type="ECO:0000259" key="18">
    <source>
        <dbReference type="SMART" id="SM00965"/>
    </source>
</evidence>
<gene>
    <name evidence="19" type="ORF">ACFO3A_01955</name>
</gene>
<evidence type="ECO:0000256" key="9">
    <source>
        <dbReference type="ARBA" id="ARBA00023065"/>
    </source>
</evidence>
<dbReference type="PANTHER" id="PTHR32552">
    <property type="entry name" value="FERRICHROME IRON RECEPTOR-RELATED"/>
    <property type="match status" value="1"/>
</dbReference>
<dbReference type="InterPro" id="IPR037066">
    <property type="entry name" value="Plug_dom_sf"/>
</dbReference>
<evidence type="ECO:0000256" key="2">
    <source>
        <dbReference type="ARBA" id="ARBA00009810"/>
    </source>
</evidence>
<organism evidence="19 20">
    <name type="scientific">Comamonas nitrativorans</name>
    <dbReference type="NCBI Taxonomy" id="108437"/>
    <lineage>
        <taxon>Bacteria</taxon>
        <taxon>Pseudomonadati</taxon>
        <taxon>Pseudomonadota</taxon>
        <taxon>Betaproteobacteria</taxon>
        <taxon>Burkholderiales</taxon>
        <taxon>Comamonadaceae</taxon>
        <taxon>Comamonas</taxon>
    </lineage>
</organism>
<evidence type="ECO:0000256" key="11">
    <source>
        <dbReference type="ARBA" id="ARBA00023136"/>
    </source>
</evidence>
<dbReference type="SMART" id="SM00965">
    <property type="entry name" value="STN"/>
    <property type="match status" value="1"/>
</dbReference>
<dbReference type="CDD" id="cd01347">
    <property type="entry name" value="ligand_gated_channel"/>
    <property type="match status" value="1"/>
</dbReference>
<dbReference type="SUPFAM" id="SSF56935">
    <property type="entry name" value="Porins"/>
    <property type="match status" value="1"/>
</dbReference>
<dbReference type="InterPro" id="IPR000531">
    <property type="entry name" value="Beta-barrel_TonB"/>
</dbReference>
<feature type="chain" id="PRO_5046399140" evidence="17">
    <location>
        <begin position="32"/>
        <end position="838"/>
    </location>
</feature>
<dbReference type="Pfam" id="PF07715">
    <property type="entry name" value="Plug"/>
    <property type="match status" value="1"/>
</dbReference>